<keyword evidence="5 18" id="KW-0808">Transferase</keyword>
<dbReference type="AlphaFoldDB" id="A0A7K0CDV9"/>
<evidence type="ECO:0000256" key="15">
    <source>
        <dbReference type="ARBA" id="ARBA00042842"/>
    </source>
</evidence>
<feature type="domain" description="HTH cro/C1-type" evidence="17">
    <location>
        <begin position="13"/>
        <end position="67"/>
    </location>
</feature>
<keyword evidence="7" id="KW-0573">Peptidoglycan synthesis</keyword>
<keyword evidence="6" id="KW-0133">Cell shape</keyword>
<dbReference type="InterPro" id="IPR010982">
    <property type="entry name" value="Lambda_DNA-bd_dom_sf"/>
</dbReference>
<dbReference type="GO" id="GO:0009252">
    <property type="term" value="P:peptidoglycan biosynthetic process"/>
    <property type="evidence" value="ECO:0007669"/>
    <property type="project" value="UniProtKB-KW"/>
</dbReference>
<dbReference type="Pfam" id="PF00275">
    <property type="entry name" value="EPSP_synthase"/>
    <property type="match status" value="1"/>
</dbReference>
<dbReference type="InterPro" id="IPR005750">
    <property type="entry name" value="UDP_GlcNAc_COvinyl_MurA"/>
</dbReference>
<evidence type="ECO:0000256" key="5">
    <source>
        <dbReference type="ARBA" id="ARBA00022679"/>
    </source>
</evidence>
<evidence type="ECO:0000256" key="4">
    <source>
        <dbReference type="ARBA" id="ARBA00022618"/>
    </source>
</evidence>
<dbReference type="InterPro" id="IPR050068">
    <property type="entry name" value="MurA_subfamily"/>
</dbReference>
<dbReference type="GO" id="GO:0003677">
    <property type="term" value="F:DNA binding"/>
    <property type="evidence" value="ECO:0007669"/>
    <property type="project" value="InterPro"/>
</dbReference>
<dbReference type="SMART" id="SM00530">
    <property type="entry name" value="HTH_XRE"/>
    <property type="match status" value="1"/>
</dbReference>
<dbReference type="OrthoDB" id="9803760at2"/>
<dbReference type="InterPro" id="IPR001387">
    <property type="entry name" value="Cro/C1-type_HTH"/>
</dbReference>
<keyword evidence="8" id="KW-0131">Cell cycle</keyword>
<evidence type="ECO:0000256" key="7">
    <source>
        <dbReference type="ARBA" id="ARBA00022984"/>
    </source>
</evidence>
<dbReference type="GO" id="GO:0008360">
    <property type="term" value="P:regulation of cell shape"/>
    <property type="evidence" value="ECO:0007669"/>
    <property type="project" value="UniProtKB-KW"/>
</dbReference>
<evidence type="ECO:0000256" key="12">
    <source>
        <dbReference type="ARBA" id="ARBA00039108"/>
    </source>
</evidence>
<keyword evidence="4" id="KW-0132">Cell division</keyword>
<evidence type="ECO:0000256" key="9">
    <source>
        <dbReference type="ARBA" id="ARBA00023316"/>
    </source>
</evidence>
<accession>A0A7K0CDV9</accession>
<keyword evidence="9" id="KW-0961">Cell wall biogenesis/degradation</keyword>
<dbReference type="GO" id="GO:0008760">
    <property type="term" value="F:UDP-N-acetylglucosamine 1-carboxyvinyltransferase activity"/>
    <property type="evidence" value="ECO:0007669"/>
    <property type="project" value="UniProtKB-EC"/>
</dbReference>
<keyword evidence="3" id="KW-0963">Cytoplasm</keyword>
<name>A0A7K0CDV9_9ACTN</name>
<dbReference type="CDD" id="cd00093">
    <property type="entry name" value="HTH_XRE"/>
    <property type="match status" value="1"/>
</dbReference>
<keyword evidence="19" id="KW-1185">Reference proteome</keyword>
<dbReference type="Gene3D" id="1.10.260.40">
    <property type="entry name" value="lambda repressor-like DNA-binding domains"/>
    <property type="match status" value="1"/>
</dbReference>
<comment type="similarity">
    <text evidence="11">Belongs to the EPSP synthase family. MurA subfamily.</text>
</comment>
<dbReference type="GO" id="GO:0051301">
    <property type="term" value="P:cell division"/>
    <property type="evidence" value="ECO:0007669"/>
    <property type="project" value="UniProtKB-KW"/>
</dbReference>
<dbReference type="EC" id="2.5.1.7" evidence="12"/>
<dbReference type="InterPro" id="IPR001986">
    <property type="entry name" value="Enolpyruvate_Tfrase_dom"/>
</dbReference>
<evidence type="ECO:0000256" key="2">
    <source>
        <dbReference type="ARBA" id="ARBA00004752"/>
    </source>
</evidence>
<proteinExistence type="inferred from homology"/>
<evidence type="ECO:0000256" key="11">
    <source>
        <dbReference type="ARBA" id="ARBA00038367"/>
    </source>
</evidence>
<dbReference type="GO" id="GO:0005737">
    <property type="term" value="C:cytoplasm"/>
    <property type="evidence" value="ECO:0007669"/>
    <property type="project" value="UniProtKB-SubCell"/>
</dbReference>
<comment type="catalytic activity">
    <reaction evidence="16">
        <text>phosphoenolpyruvate + UDP-N-acetyl-alpha-D-glucosamine = UDP-N-acetyl-3-O-(1-carboxyvinyl)-alpha-D-glucosamine + phosphate</text>
        <dbReference type="Rhea" id="RHEA:18681"/>
        <dbReference type="ChEBI" id="CHEBI:43474"/>
        <dbReference type="ChEBI" id="CHEBI:57705"/>
        <dbReference type="ChEBI" id="CHEBI:58702"/>
        <dbReference type="ChEBI" id="CHEBI:68483"/>
        <dbReference type="EC" id="2.5.1.7"/>
    </reaction>
</comment>
<protein>
    <recommendedName>
        <fullName evidence="13">UDP-N-acetylglucosamine 1-carboxyvinyltransferase</fullName>
        <ecNumber evidence="12">2.5.1.7</ecNumber>
    </recommendedName>
    <alternativeName>
        <fullName evidence="14">Enoylpyruvate transferase</fullName>
    </alternativeName>
    <alternativeName>
        <fullName evidence="15">UDP-N-acetylglucosamine enolpyruvyl transferase</fullName>
    </alternativeName>
</protein>
<reference evidence="18 19" key="1">
    <citation type="submission" date="2019-10" db="EMBL/GenBank/DDBJ databases">
        <title>Streptomyces smaragdinus sp. nov. and Streptomyces fabii sp. nov., isolated from the gut of fungus growing-termite Macrotermes natalensis.</title>
        <authorList>
            <person name="Schwitalla J."/>
            <person name="Benndorf R."/>
            <person name="Martin K."/>
            <person name="De Beer W."/>
            <person name="Kaster A.-K."/>
            <person name="Vollmers J."/>
            <person name="Poulsen M."/>
            <person name="Beemelmanns C."/>
        </authorList>
    </citation>
    <scope>NUCLEOTIDE SEQUENCE [LARGE SCALE GENOMIC DNA]</scope>
    <source>
        <strain evidence="18 19">RB5</strain>
    </source>
</reference>
<dbReference type="RefSeq" id="WP_153450546.1">
    <property type="nucleotide sequence ID" value="NZ_WEGJ01000003.1"/>
</dbReference>
<organism evidence="18 19">
    <name type="scientific">Streptomyces smaragdinus</name>
    <dbReference type="NCBI Taxonomy" id="2585196"/>
    <lineage>
        <taxon>Bacteria</taxon>
        <taxon>Bacillati</taxon>
        <taxon>Actinomycetota</taxon>
        <taxon>Actinomycetes</taxon>
        <taxon>Kitasatosporales</taxon>
        <taxon>Streptomycetaceae</taxon>
        <taxon>Streptomyces</taxon>
    </lineage>
</organism>
<evidence type="ECO:0000256" key="3">
    <source>
        <dbReference type="ARBA" id="ARBA00022490"/>
    </source>
</evidence>
<sequence>MADDYLVRIGKLIRNARQHRGWTQNHLAEALGTSQSAVNRIERGHQNISLDMIARIGEALDSEIVSLGTAGPMHLRVSGGRRLSGAIDVKTSKNACVALLCASLLNSGRTVLRKVARIEEVYRILEVLNSIGVKARWINDGSDLEITQPAELDLTAVDADAAVRTRSIIMFLGPLLHRMDHFKLPYAGGCDLGTRTVQPHMSALRHFGLDITATDGTYHAAVEPGIAPGRPIVLTERGDTVTENALMAAARHEGTTVIRNASSNYMVQDLCFFLEQLGVEIDGIGTTTLTVRGVRHIDRDVDYSPSEDPVEAMSLLAAAVVTSSELTIRRVPAEFMEIELAVLEEMGLDLDRGPEYAADNARTRLVDLTVRPSKLQAPIDKIHPMPFPGLNIDNVPFFAAIAASAQGSTLIHDWVYDNRAIYLTELTRLGASVQLLDPHRVLVEGPTRWRETEMMCPPALRPAVVVLLGMMAAEGTSVLRNVYVINRGYESLADRLNSVGARIETFRDI</sequence>
<dbReference type="SUPFAM" id="SSF55205">
    <property type="entry name" value="EPT/RTPC-like"/>
    <property type="match status" value="1"/>
</dbReference>
<evidence type="ECO:0000256" key="13">
    <source>
        <dbReference type="ARBA" id="ARBA00039754"/>
    </source>
</evidence>
<dbReference type="SUPFAM" id="SSF47413">
    <property type="entry name" value="lambda repressor-like DNA-binding domains"/>
    <property type="match status" value="1"/>
</dbReference>
<evidence type="ECO:0000313" key="18">
    <source>
        <dbReference type="EMBL" id="MQY11262.1"/>
    </source>
</evidence>
<dbReference type="Gene3D" id="3.65.10.10">
    <property type="entry name" value="Enolpyruvate transferase domain"/>
    <property type="match status" value="2"/>
</dbReference>
<evidence type="ECO:0000313" key="19">
    <source>
        <dbReference type="Proteomes" id="UP000466345"/>
    </source>
</evidence>
<dbReference type="EMBL" id="WEGJ01000003">
    <property type="protein sequence ID" value="MQY11262.1"/>
    <property type="molecule type" value="Genomic_DNA"/>
</dbReference>
<evidence type="ECO:0000259" key="17">
    <source>
        <dbReference type="PROSITE" id="PS50943"/>
    </source>
</evidence>
<evidence type="ECO:0000256" key="16">
    <source>
        <dbReference type="ARBA" id="ARBA00047527"/>
    </source>
</evidence>
<dbReference type="Proteomes" id="UP000466345">
    <property type="component" value="Unassembled WGS sequence"/>
</dbReference>
<evidence type="ECO:0000256" key="1">
    <source>
        <dbReference type="ARBA" id="ARBA00004496"/>
    </source>
</evidence>
<dbReference type="InterPro" id="IPR013792">
    <property type="entry name" value="RNA3'P_cycl/enolpyr_Trfase_a/b"/>
</dbReference>
<evidence type="ECO:0000256" key="8">
    <source>
        <dbReference type="ARBA" id="ARBA00023306"/>
    </source>
</evidence>
<dbReference type="NCBIfam" id="NF006873">
    <property type="entry name" value="PRK09369.1"/>
    <property type="match status" value="1"/>
</dbReference>
<dbReference type="PANTHER" id="PTHR43783:SF1">
    <property type="entry name" value="UDP-N-ACETYLGLUCOSAMINE 1-CARBOXYVINYLTRANSFERASE"/>
    <property type="match status" value="1"/>
</dbReference>
<dbReference type="CDD" id="cd01555">
    <property type="entry name" value="UdpNAET"/>
    <property type="match status" value="1"/>
</dbReference>
<dbReference type="PANTHER" id="PTHR43783">
    <property type="entry name" value="UDP-N-ACETYLGLUCOSAMINE 1-CARBOXYVINYLTRANSFERASE"/>
    <property type="match status" value="1"/>
</dbReference>
<dbReference type="GO" id="GO:0019277">
    <property type="term" value="P:UDP-N-acetylgalactosamine biosynthetic process"/>
    <property type="evidence" value="ECO:0007669"/>
    <property type="project" value="InterPro"/>
</dbReference>
<comment type="function">
    <text evidence="10">Cell wall formation. Adds enolpyruvyl to UDP-N-acetylglucosamine.</text>
</comment>
<comment type="caution">
    <text evidence="18">The sequence shown here is derived from an EMBL/GenBank/DDBJ whole genome shotgun (WGS) entry which is preliminary data.</text>
</comment>
<gene>
    <name evidence="18" type="primary">murA_1</name>
    <name evidence="18" type="ORF">SRB5_13770</name>
</gene>
<comment type="subcellular location">
    <subcellularLocation>
        <location evidence="1">Cytoplasm</location>
    </subcellularLocation>
</comment>
<evidence type="ECO:0000256" key="6">
    <source>
        <dbReference type="ARBA" id="ARBA00022960"/>
    </source>
</evidence>
<dbReference type="PROSITE" id="PS50943">
    <property type="entry name" value="HTH_CROC1"/>
    <property type="match status" value="1"/>
</dbReference>
<evidence type="ECO:0000256" key="10">
    <source>
        <dbReference type="ARBA" id="ARBA00037534"/>
    </source>
</evidence>
<dbReference type="InterPro" id="IPR036968">
    <property type="entry name" value="Enolpyruvate_Tfrase_sf"/>
</dbReference>
<comment type="pathway">
    <text evidence="2">Cell wall biogenesis; peptidoglycan biosynthesis.</text>
</comment>
<dbReference type="Pfam" id="PF01381">
    <property type="entry name" value="HTH_3"/>
    <property type="match status" value="1"/>
</dbReference>
<evidence type="ECO:0000256" key="14">
    <source>
        <dbReference type="ARBA" id="ARBA00042443"/>
    </source>
</evidence>
<dbReference type="GO" id="GO:0071555">
    <property type="term" value="P:cell wall organization"/>
    <property type="evidence" value="ECO:0007669"/>
    <property type="project" value="UniProtKB-KW"/>
</dbReference>